<accession>A0A8J4V6Y4</accession>
<dbReference type="GO" id="GO:0033503">
    <property type="term" value="C:HULC complex"/>
    <property type="evidence" value="ECO:0007669"/>
    <property type="project" value="TreeGrafter"/>
</dbReference>
<evidence type="ECO:0000256" key="16">
    <source>
        <dbReference type="SAM" id="MobiDB-lite"/>
    </source>
</evidence>
<dbReference type="InterPro" id="IPR001841">
    <property type="entry name" value="Znf_RING"/>
</dbReference>
<dbReference type="SMART" id="SM00184">
    <property type="entry name" value="RING"/>
    <property type="match status" value="1"/>
</dbReference>
<evidence type="ECO:0000256" key="5">
    <source>
        <dbReference type="ARBA" id="ARBA00022679"/>
    </source>
</evidence>
<dbReference type="Pfam" id="PF00097">
    <property type="entry name" value="zf-C3HC4"/>
    <property type="match status" value="1"/>
</dbReference>
<feature type="coiled-coil region" evidence="15">
    <location>
        <begin position="736"/>
        <end position="805"/>
    </location>
</feature>
<name>A0A8J4V6Y4_9ROSI</name>
<feature type="coiled-coil region" evidence="15">
    <location>
        <begin position="582"/>
        <end position="630"/>
    </location>
</feature>
<evidence type="ECO:0000256" key="11">
    <source>
        <dbReference type="ARBA" id="ARBA00023054"/>
    </source>
</evidence>
<dbReference type="GO" id="GO:0006325">
    <property type="term" value="P:chromatin organization"/>
    <property type="evidence" value="ECO:0007669"/>
    <property type="project" value="UniProtKB-KW"/>
</dbReference>
<feature type="region of interest" description="Disordered" evidence="16">
    <location>
        <begin position="1"/>
        <end position="38"/>
    </location>
</feature>
<keyword evidence="7 13" id="KW-0863">Zinc-finger</keyword>
<evidence type="ECO:0000256" key="1">
    <source>
        <dbReference type="ARBA" id="ARBA00000900"/>
    </source>
</evidence>
<evidence type="ECO:0000259" key="17">
    <source>
        <dbReference type="PROSITE" id="PS50089"/>
    </source>
</evidence>
<feature type="coiled-coil region" evidence="15">
    <location>
        <begin position="50"/>
        <end position="77"/>
    </location>
</feature>
<feature type="coiled-coil region" evidence="15">
    <location>
        <begin position="488"/>
        <end position="536"/>
    </location>
</feature>
<comment type="catalytic activity">
    <reaction evidence="1 14">
        <text>S-ubiquitinyl-[E2 ubiquitin-conjugating enzyme]-L-cysteine + [acceptor protein]-L-lysine = [E2 ubiquitin-conjugating enzyme]-L-cysteine + N(6)-ubiquitinyl-[acceptor protein]-L-lysine.</text>
        <dbReference type="EC" id="2.3.2.27"/>
    </reaction>
</comment>
<dbReference type="InterPro" id="IPR001494">
    <property type="entry name" value="Importin-beta_N"/>
</dbReference>
<evidence type="ECO:0000256" key="4">
    <source>
        <dbReference type="ARBA" id="ARBA00005555"/>
    </source>
</evidence>
<keyword evidence="6 14" id="KW-0479">Metal-binding</keyword>
<feature type="domain" description="RING-type" evidence="17">
    <location>
        <begin position="827"/>
        <end position="865"/>
    </location>
</feature>
<keyword evidence="8 14" id="KW-0833">Ubl conjugation pathway</keyword>
<dbReference type="SUPFAM" id="SSF57850">
    <property type="entry name" value="RING/U-box"/>
    <property type="match status" value="1"/>
</dbReference>
<organism evidence="19 20">
    <name type="scientific">Castanea mollissima</name>
    <name type="common">Chinese chestnut</name>
    <dbReference type="NCBI Taxonomy" id="60419"/>
    <lineage>
        <taxon>Eukaryota</taxon>
        <taxon>Viridiplantae</taxon>
        <taxon>Streptophyta</taxon>
        <taxon>Embryophyta</taxon>
        <taxon>Tracheophyta</taxon>
        <taxon>Spermatophyta</taxon>
        <taxon>Magnoliopsida</taxon>
        <taxon>eudicotyledons</taxon>
        <taxon>Gunneridae</taxon>
        <taxon>Pentapetalae</taxon>
        <taxon>rosids</taxon>
        <taxon>fabids</taxon>
        <taxon>Fagales</taxon>
        <taxon>Fagaceae</taxon>
        <taxon>Castanea</taxon>
    </lineage>
</organism>
<dbReference type="InterPro" id="IPR018957">
    <property type="entry name" value="Znf_C3HC4_RING-type"/>
</dbReference>
<dbReference type="InterPro" id="IPR013956">
    <property type="entry name" value="E3_ubiquit_lig_Bre1"/>
</dbReference>
<comment type="pathway">
    <text evidence="3 14">Protein modification; protein ubiquitination.</text>
</comment>
<dbReference type="PROSITE" id="PS00518">
    <property type="entry name" value="ZF_RING_1"/>
    <property type="match status" value="1"/>
</dbReference>
<evidence type="ECO:0000256" key="14">
    <source>
        <dbReference type="RuleBase" id="RU365038"/>
    </source>
</evidence>
<dbReference type="PROSITE" id="PS50089">
    <property type="entry name" value="ZF_RING_2"/>
    <property type="match status" value="1"/>
</dbReference>
<proteinExistence type="inferred from homology"/>
<protein>
    <recommendedName>
        <fullName evidence="14">E3 ubiquitin protein ligase</fullName>
        <ecNumber evidence="14">2.3.2.27</ecNumber>
    </recommendedName>
</protein>
<dbReference type="AlphaFoldDB" id="A0A8J4V6Y4"/>
<dbReference type="Gene3D" id="3.30.40.10">
    <property type="entry name" value="Zinc/RING finger domain, C3HC4 (zinc finger)"/>
    <property type="match status" value="1"/>
</dbReference>
<dbReference type="GO" id="GO:0005634">
    <property type="term" value="C:nucleus"/>
    <property type="evidence" value="ECO:0007669"/>
    <property type="project" value="UniProtKB-SubCell"/>
</dbReference>
<evidence type="ECO:0000313" key="19">
    <source>
        <dbReference type="EMBL" id="KAF3943555.1"/>
    </source>
</evidence>
<evidence type="ECO:0000256" key="15">
    <source>
        <dbReference type="SAM" id="Coils"/>
    </source>
</evidence>
<dbReference type="UniPathway" id="UPA00143"/>
<evidence type="ECO:0000256" key="12">
    <source>
        <dbReference type="ARBA" id="ARBA00023242"/>
    </source>
</evidence>
<keyword evidence="12 14" id="KW-0539">Nucleus</keyword>
<feature type="compositionally biased region" description="Low complexity" evidence="16">
    <location>
        <begin position="20"/>
        <end position="38"/>
    </location>
</feature>
<evidence type="ECO:0000256" key="3">
    <source>
        <dbReference type="ARBA" id="ARBA00004906"/>
    </source>
</evidence>
<sequence length="1128" mass="127367">MENEADYDEPETKRPHLSLASPRNSAAATGAATSPSTNKTVDATVLQYQNQKLLQQIDIQKQELHDIEARIKELKDKQSSYDDILIVVNQLWNQLVDDLILLGVRAGAGQVALEFLDCADHSRGSIPSCPAEEIFLCRLLQRDSIEANGNDEIIRYVEDALALRHSSTRELLKLLQDSIDDQRVRTESIARALHGKLSSEDAIIQLSKIDDIMKEEAIKLGKVIDILHLKHKEYIEKIQTYIRSHSIDESEIKRLAGELDECVAELEESRRKLVNLKMQKDVASGMHTPTHGTANGNLSPEKPADRTMGLRELKDSIEESKILAEDRLSEVQDAQGENLSLSKQLQDLQNELKDEKYIRLSRLYSLRNDQLQHWNAEVEQYKVLTESLQAERPHIVRKEKEVSVKLEAADALRNAIDNAESRIGELELQLQKRIDEKNELEIKMEEAVQDAGRKDIKSEFRVMASALSKEMGMMETQLKRWKEAAHDALSLSEEAQSLKAQLDRKSNEMQSLADKCAEQMMEIKSLKELKEKLELQIFLDLYGQESHDNRDLMEIKESERRAHSQADVLRNALDEHSLELRVKAANEAEAACQQRLSAAEAEIADLRVKLDASERDVLELTEAIRNKDAEAEAYIAEIETIGQAYEDMQTQNQHLLQQVTERDDYNLKLVSESVKTKQAQNALLSEKQALEKQLLQINASIESLKMRISFSEEQMEPCLTEVIKCTQEERHLAVNLETAKWELTDAEKELKWLKSATASSEKEYEQIQQDMDDIQMDLENERSSRKKLEDELRELNIKVAEMSSETGEAAIQKLQDEIKSCKSILKCSVCSDRPKEVVIVKCYHLFCNPCIQKNLEIRHRKCPACGNAFGQNDCDRHSAAINETGAINAVLRSTRPVQSLLDRRCAAINETDFQTEVPTNALKSLLCLSSKRGSHSKRAFTTTTTHASLLEAPVLWAGRLCIFYALLKAGLAGSQSNPIFSELESGDGGAGDLGFSQWLENVQGKPVNEAADKRKLVSKWHPTTKGTLRRNYRVPSKSEGRHLLKAIASLLSDDDHFTDATSHKGCQIRRETAHGESVCCNNVRALFDELPTPHITVEITPFPAGPLTEKDYTKAEKLERVLRSGPSI</sequence>
<dbReference type="GO" id="GO:0006886">
    <property type="term" value="P:intracellular protein transport"/>
    <property type="evidence" value="ECO:0007669"/>
    <property type="project" value="InterPro"/>
</dbReference>
<feature type="domain" description="Importin N-terminal" evidence="18">
    <location>
        <begin position="324"/>
        <end position="414"/>
    </location>
</feature>
<evidence type="ECO:0000256" key="13">
    <source>
        <dbReference type="PROSITE-ProRule" id="PRU00175"/>
    </source>
</evidence>
<dbReference type="InterPro" id="IPR017907">
    <property type="entry name" value="Znf_RING_CS"/>
</dbReference>
<dbReference type="PANTHER" id="PTHR23163:SF8">
    <property type="entry name" value="E3 UBIQUITIN-PROTEIN LIGASE BRE1-LIKE 2"/>
    <property type="match status" value="1"/>
</dbReference>
<dbReference type="GO" id="GO:0031267">
    <property type="term" value="F:small GTPase binding"/>
    <property type="evidence" value="ECO:0007669"/>
    <property type="project" value="InterPro"/>
</dbReference>
<evidence type="ECO:0000313" key="20">
    <source>
        <dbReference type="Proteomes" id="UP000737018"/>
    </source>
</evidence>
<evidence type="ECO:0000256" key="7">
    <source>
        <dbReference type="ARBA" id="ARBA00022771"/>
    </source>
</evidence>
<evidence type="ECO:0000256" key="2">
    <source>
        <dbReference type="ARBA" id="ARBA00004123"/>
    </source>
</evidence>
<evidence type="ECO:0000256" key="6">
    <source>
        <dbReference type="ARBA" id="ARBA00022723"/>
    </source>
</evidence>
<keyword evidence="20" id="KW-1185">Reference proteome</keyword>
<dbReference type="GO" id="GO:0061630">
    <property type="term" value="F:ubiquitin protein ligase activity"/>
    <property type="evidence" value="ECO:0007669"/>
    <property type="project" value="UniProtKB-EC"/>
</dbReference>
<keyword evidence="9 14" id="KW-0862">Zinc</keyword>
<comment type="caution">
    <text evidence="19">The sequence shown here is derived from an EMBL/GenBank/DDBJ whole genome shotgun (WGS) entry which is preliminary data.</text>
</comment>
<dbReference type="Proteomes" id="UP000737018">
    <property type="component" value="Unassembled WGS sequence"/>
</dbReference>
<evidence type="ECO:0000259" key="18">
    <source>
        <dbReference type="PROSITE" id="PS50166"/>
    </source>
</evidence>
<reference evidence="19" key="1">
    <citation type="submission" date="2020-03" db="EMBL/GenBank/DDBJ databases">
        <title>Castanea mollissima Vanexum genome sequencing.</title>
        <authorList>
            <person name="Staton M."/>
        </authorList>
    </citation>
    <scope>NUCLEOTIDE SEQUENCE</scope>
    <source>
        <tissue evidence="19">Leaf</tissue>
    </source>
</reference>
<feature type="region of interest" description="Disordered" evidence="16">
    <location>
        <begin position="284"/>
        <end position="303"/>
    </location>
</feature>
<keyword evidence="10 14" id="KW-0156">Chromatin regulator</keyword>
<evidence type="ECO:0000256" key="8">
    <source>
        <dbReference type="ARBA" id="ARBA00022786"/>
    </source>
</evidence>
<dbReference type="GO" id="GO:0016567">
    <property type="term" value="P:protein ubiquitination"/>
    <property type="evidence" value="ECO:0007669"/>
    <property type="project" value="UniProtKB-UniRule"/>
</dbReference>
<feature type="coiled-coil region" evidence="15">
    <location>
        <begin position="252"/>
        <end position="279"/>
    </location>
</feature>
<dbReference type="GO" id="GO:0008270">
    <property type="term" value="F:zinc ion binding"/>
    <property type="evidence" value="ECO:0007669"/>
    <property type="project" value="UniProtKB-KW"/>
</dbReference>
<keyword evidence="11 14" id="KW-0175">Coiled coil</keyword>
<gene>
    <name evidence="19" type="ORF">CMV_029900</name>
</gene>
<dbReference type="EMBL" id="JRKL02012867">
    <property type="protein sequence ID" value="KAF3943555.1"/>
    <property type="molecule type" value="Genomic_DNA"/>
</dbReference>
<keyword evidence="5 14" id="KW-0808">Transferase</keyword>
<dbReference type="PANTHER" id="PTHR23163">
    <property type="entry name" value="RING FINGER PROTEIN-RELATED"/>
    <property type="match status" value="1"/>
</dbReference>
<comment type="subcellular location">
    <subcellularLocation>
        <location evidence="2 14">Nucleus</location>
    </subcellularLocation>
</comment>
<dbReference type="CDD" id="cd16499">
    <property type="entry name" value="RING-HC_Bre1-like"/>
    <property type="match status" value="1"/>
</dbReference>
<comment type="similarity">
    <text evidence="4 14">Belongs to the BRE1 family.</text>
</comment>
<dbReference type="InterPro" id="IPR013083">
    <property type="entry name" value="Znf_RING/FYVE/PHD"/>
</dbReference>
<evidence type="ECO:0000256" key="9">
    <source>
        <dbReference type="ARBA" id="ARBA00022833"/>
    </source>
</evidence>
<evidence type="ECO:0000256" key="10">
    <source>
        <dbReference type="ARBA" id="ARBA00022853"/>
    </source>
</evidence>
<dbReference type="EC" id="2.3.2.27" evidence="14"/>
<feature type="coiled-coil region" evidence="15">
    <location>
        <begin position="331"/>
        <end position="450"/>
    </location>
</feature>
<dbReference type="OrthoDB" id="10266039at2759"/>
<dbReference type="PROSITE" id="PS50166">
    <property type="entry name" value="IMPORTIN_B_NT"/>
    <property type="match status" value="1"/>
</dbReference>